<dbReference type="EMBL" id="JAVDYJ010000001">
    <property type="protein sequence ID" value="MDR7346631.1"/>
    <property type="molecule type" value="Genomic_DNA"/>
</dbReference>
<keyword evidence="4" id="KW-1185">Reference proteome</keyword>
<name>A0ABU2AZQ3_9MICC</name>
<dbReference type="InterPro" id="IPR036111">
    <property type="entry name" value="Mal/L-sulfo/L-lacto_DH-like_sf"/>
</dbReference>
<dbReference type="PANTHER" id="PTHR11091">
    <property type="entry name" value="OXIDOREDUCTASE-RELATED"/>
    <property type="match status" value="1"/>
</dbReference>
<proteinExistence type="inferred from homology"/>
<comment type="similarity">
    <text evidence="1">Belongs to the LDH2/MDH2 oxidoreductase family.</text>
</comment>
<dbReference type="PANTHER" id="PTHR11091:SF0">
    <property type="entry name" value="MALATE DEHYDROGENASE"/>
    <property type="match status" value="1"/>
</dbReference>
<evidence type="ECO:0000256" key="1">
    <source>
        <dbReference type="ARBA" id="ARBA00006056"/>
    </source>
</evidence>
<dbReference type="InterPro" id="IPR043143">
    <property type="entry name" value="Mal/L-sulf/L-lact_DH-like_NADP"/>
</dbReference>
<comment type="caution">
    <text evidence="3">The sequence shown here is derived from an EMBL/GenBank/DDBJ whole genome shotgun (WGS) entry which is preliminary data.</text>
</comment>
<dbReference type="Proteomes" id="UP001183794">
    <property type="component" value="Unassembled WGS sequence"/>
</dbReference>
<dbReference type="SUPFAM" id="SSF89733">
    <property type="entry name" value="L-sulfolactate dehydrogenase-like"/>
    <property type="match status" value="1"/>
</dbReference>
<sequence>MKTVTAEQIWDLVYRSTQRAGFLEAVSEVLADSTTEAELHGKPSVGLSHLFYYFQAAKNGLINPTPVLEHQSLTGAMLRTNADHGPMQFAYRQSETALIEAAQSHGVALLMIHGAFAGGELGYFARRLARHKLVSIAFANSPAVMSVGGSFDRLLGTNPLSYGIPLDEHRAIVIDQASSSTARVNFQKYAERQVAIPEGWALNRHGQPTTNAYDALAGTLLPFGGYKGGNIALMVEFLAMLGGGDSSYEAAPYYAGERKQGIGASIIAIDAEKLPGYTDRIDELVQHFTHDRGSKIRLTDLQLAKRAVEVSQSLWSQLTNYAADGSLRNH</sequence>
<dbReference type="Pfam" id="PF02615">
    <property type="entry name" value="Ldh_2"/>
    <property type="match status" value="1"/>
</dbReference>
<accession>A0ABU2AZQ3</accession>
<organism evidence="3 4">
    <name type="scientific">Enteractinococcus fodinae</name>
    <dbReference type="NCBI Taxonomy" id="684663"/>
    <lineage>
        <taxon>Bacteria</taxon>
        <taxon>Bacillati</taxon>
        <taxon>Actinomycetota</taxon>
        <taxon>Actinomycetes</taxon>
        <taxon>Micrococcales</taxon>
        <taxon>Micrococcaceae</taxon>
    </lineage>
</organism>
<protein>
    <submittedName>
        <fullName evidence="3">(2R)-3-sulfolactate dehydrogenase (NADP+)</fullName>
        <ecNumber evidence="3">1.1.1.338</ecNumber>
    </submittedName>
</protein>
<dbReference type="Gene3D" id="1.10.1530.10">
    <property type="match status" value="1"/>
</dbReference>
<dbReference type="InterPro" id="IPR003767">
    <property type="entry name" value="Malate/L-lactate_DH-like"/>
</dbReference>
<evidence type="ECO:0000313" key="3">
    <source>
        <dbReference type="EMBL" id="MDR7346631.1"/>
    </source>
</evidence>
<dbReference type="EC" id="1.1.1.338" evidence="3"/>
<evidence type="ECO:0000313" key="4">
    <source>
        <dbReference type="Proteomes" id="UP001183794"/>
    </source>
</evidence>
<evidence type="ECO:0000256" key="2">
    <source>
        <dbReference type="ARBA" id="ARBA00023002"/>
    </source>
</evidence>
<dbReference type="Gene3D" id="3.30.1370.60">
    <property type="entry name" value="Hypothetical oxidoreductase yiak, domain 2"/>
    <property type="match status" value="1"/>
</dbReference>
<dbReference type="InterPro" id="IPR043144">
    <property type="entry name" value="Mal/L-sulf/L-lact_DH-like_ah"/>
</dbReference>
<gene>
    <name evidence="3" type="ORF">J2S62_000888</name>
</gene>
<reference evidence="3 4" key="1">
    <citation type="submission" date="2023-07" db="EMBL/GenBank/DDBJ databases">
        <title>Sequencing the genomes of 1000 actinobacteria strains.</title>
        <authorList>
            <person name="Klenk H.-P."/>
        </authorList>
    </citation>
    <scope>NUCLEOTIDE SEQUENCE [LARGE SCALE GENOMIC DNA]</scope>
    <source>
        <strain evidence="3 4">DSM 22966</strain>
    </source>
</reference>
<keyword evidence="2 3" id="KW-0560">Oxidoreductase</keyword>
<dbReference type="GO" id="GO:0016491">
    <property type="term" value="F:oxidoreductase activity"/>
    <property type="evidence" value="ECO:0007669"/>
    <property type="project" value="UniProtKB-KW"/>
</dbReference>